<reference evidence="3" key="2">
    <citation type="submission" date="2015-02" db="UniProtKB">
        <authorList>
            <consortium name="EnsemblMetazoa"/>
        </authorList>
    </citation>
    <scope>IDENTIFICATION</scope>
</reference>
<organism evidence="3 4">
    <name type="scientific">Strigamia maritima</name>
    <name type="common">European centipede</name>
    <name type="synonym">Geophilus maritimus</name>
    <dbReference type="NCBI Taxonomy" id="126957"/>
    <lineage>
        <taxon>Eukaryota</taxon>
        <taxon>Metazoa</taxon>
        <taxon>Ecdysozoa</taxon>
        <taxon>Arthropoda</taxon>
        <taxon>Myriapoda</taxon>
        <taxon>Chilopoda</taxon>
        <taxon>Pleurostigmophora</taxon>
        <taxon>Geophilomorpha</taxon>
        <taxon>Linotaeniidae</taxon>
        <taxon>Strigamia</taxon>
    </lineage>
</organism>
<reference evidence="4" key="1">
    <citation type="submission" date="2011-05" db="EMBL/GenBank/DDBJ databases">
        <authorList>
            <person name="Richards S.R."/>
            <person name="Qu J."/>
            <person name="Jiang H."/>
            <person name="Jhangiani S.N."/>
            <person name="Agravi P."/>
            <person name="Goodspeed R."/>
            <person name="Gross S."/>
            <person name="Mandapat C."/>
            <person name="Jackson L."/>
            <person name="Mathew T."/>
            <person name="Pu L."/>
            <person name="Thornton R."/>
            <person name="Saada N."/>
            <person name="Wilczek-Boney K.B."/>
            <person name="Lee S."/>
            <person name="Kovar C."/>
            <person name="Wu Y."/>
            <person name="Scherer S.E."/>
            <person name="Worley K.C."/>
            <person name="Muzny D.M."/>
            <person name="Gibbs R."/>
        </authorList>
    </citation>
    <scope>NUCLEOTIDE SEQUENCE</scope>
    <source>
        <strain evidence="4">Brora</strain>
    </source>
</reference>
<feature type="DNA-binding region" description="HMG box" evidence="1">
    <location>
        <begin position="622"/>
        <end position="667"/>
    </location>
</feature>
<dbReference type="InterPro" id="IPR036910">
    <property type="entry name" value="HMG_box_dom_sf"/>
</dbReference>
<feature type="domain" description="HMG box" evidence="2">
    <location>
        <begin position="506"/>
        <end position="552"/>
    </location>
</feature>
<dbReference type="EMBL" id="AFFK01020423">
    <property type="status" value="NOT_ANNOTATED_CDS"/>
    <property type="molecule type" value="Genomic_DNA"/>
</dbReference>
<dbReference type="Proteomes" id="UP000014500">
    <property type="component" value="Unassembled WGS sequence"/>
</dbReference>
<evidence type="ECO:0000259" key="2">
    <source>
        <dbReference type="PROSITE" id="PS50118"/>
    </source>
</evidence>
<keyword evidence="1" id="KW-0238">DNA-binding</keyword>
<feature type="domain" description="HMG box" evidence="2">
    <location>
        <begin position="240"/>
        <end position="289"/>
    </location>
</feature>
<dbReference type="InterPro" id="IPR042477">
    <property type="entry name" value="HMGXB4"/>
</dbReference>
<feature type="domain" description="HMG box" evidence="2">
    <location>
        <begin position="622"/>
        <end position="667"/>
    </location>
</feature>
<dbReference type="GO" id="GO:0005634">
    <property type="term" value="C:nucleus"/>
    <property type="evidence" value="ECO:0007669"/>
    <property type="project" value="UniProtKB-UniRule"/>
</dbReference>
<feature type="DNA-binding region" description="HMG box" evidence="1">
    <location>
        <begin position="506"/>
        <end position="552"/>
    </location>
</feature>
<dbReference type="InterPro" id="IPR009071">
    <property type="entry name" value="HMG_box_dom"/>
</dbReference>
<dbReference type="SUPFAM" id="SSF47095">
    <property type="entry name" value="HMG-box"/>
    <property type="match status" value="3"/>
</dbReference>
<feature type="DNA-binding region" description="HMG box" evidence="1">
    <location>
        <begin position="240"/>
        <end position="289"/>
    </location>
</feature>
<sequence>MPTSTSQSLHNAVCPPEKLEKQKVPGGKRRHTKRILKIDLNDEDWRSIMSTCTSQSLHDAVCLAEKLIKQRFYAGQTIRRSIKRTMKEHPTTSSRWFRYNRSRIEAENSDLSDARLLKCLVAEWKAKCDGAEMFWRWVAKQLVAVTLKIKLTNKQCTERQFIPLVKSLQKPNYDSDSRIIFMSTPNCLKDMKIEPNDDFDDINASSITPTSHSVNLAEKVKKQKVSSGKIKRRVQHPYRKRRPLTPYATWCREYRPRLVAENPGIGFHEVTGCLSATWLALSDEEKMAWCREHSPGTNSSTIGRQMDNLWQLLPDDEKSFWKLKAKQWLAKTLANTVTIGENQPEIKPLKKSRRKQPKRKVVRMFEYLCPKTLTIYPGMTLLTESLNGISRSGRVRKKSEKLMELKESEKNKIRSQRKRRSSTVLTDLPASGCIPVCPLSRAAINKSSRELKMKLCLKSSIKILPMPPSVVNDSLMDNSELITAEPRLPKVINNEKTSLDAGEIKTNDLHTSFSVWYSERRASVVAENPNIRSVEITRRLGEEWHALSDEDKMVNMKFWKLKANRLLAVNSRTDGENQANDGFDDITLSNIGASSRPHSVNLTERERVHKPKVLGGPHDIKMGQTATAFILWCRNRKSTIVAENPDLNIVGISRRLGEEWKALPEEEVMFWKLISDVAKNDKTSNVTILLVVLQLHVTNVS</sequence>
<dbReference type="EnsemblMetazoa" id="SMAR006590-RA">
    <property type="protein sequence ID" value="SMAR006590-PA"/>
    <property type="gene ID" value="SMAR006590"/>
</dbReference>
<dbReference type="GO" id="GO:0003677">
    <property type="term" value="F:DNA binding"/>
    <property type="evidence" value="ECO:0007669"/>
    <property type="project" value="UniProtKB-UniRule"/>
</dbReference>
<keyword evidence="4" id="KW-1185">Reference proteome</keyword>
<name>T1IZB6_STRMM</name>
<dbReference type="PROSITE" id="PS50118">
    <property type="entry name" value="HMG_BOX_2"/>
    <property type="match status" value="3"/>
</dbReference>
<dbReference type="HOGENOM" id="CLU_393468_0_0_1"/>
<evidence type="ECO:0000256" key="1">
    <source>
        <dbReference type="PROSITE-ProRule" id="PRU00267"/>
    </source>
</evidence>
<dbReference type="PhylomeDB" id="T1IZB6"/>
<dbReference type="CDD" id="cd00084">
    <property type="entry name" value="HMG-box_SF"/>
    <property type="match status" value="3"/>
</dbReference>
<keyword evidence="1" id="KW-0539">Nucleus</keyword>
<evidence type="ECO:0000313" key="3">
    <source>
        <dbReference type="EnsemblMetazoa" id="SMAR006590-PA"/>
    </source>
</evidence>
<proteinExistence type="predicted"/>
<accession>T1IZB6</accession>
<dbReference type="Gene3D" id="1.10.30.10">
    <property type="entry name" value="High mobility group box domain"/>
    <property type="match status" value="3"/>
</dbReference>
<dbReference type="PANTHER" id="PTHR46584">
    <property type="entry name" value="HMG DOMAIN-CONTAINING PROTEIN 4"/>
    <property type="match status" value="1"/>
</dbReference>
<dbReference type="PANTHER" id="PTHR46584:SF1">
    <property type="entry name" value="HMG DOMAIN-CONTAINING PROTEIN 4"/>
    <property type="match status" value="1"/>
</dbReference>
<dbReference type="SMART" id="SM00398">
    <property type="entry name" value="HMG"/>
    <property type="match status" value="3"/>
</dbReference>
<dbReference type="Pfam" id="PF00505">
    <property type="entry name" value="HMG_box"/>
    <property type="match status" value="3"/>
</dbReference>
<protein>
    <recommendedName>
        <fullName evidence="2">HMG box domain-containing protein</fullName>
    </recommendedName>
</protein>
<evidence type="ECO:0000313" key="4">
    <source>
        <dbReference type="Proteomes" id="UP000014500"/>
    </source>
</evidence>
<dbReference type="AlphaFoldDB" id="T1IZB6"/>